<dbReference type="AlphaFoldDB" id="A0A0V1DM32"/>
<feature type="region of interest" description="Disordered" evidence="1">
    <location>
        <begin position="58"/>
        <end position="98"/>
    </location>
</feature>
<dbReference type="Proteomes" id="UP000054632">
    <property type="component" value="Unassembled WGS sequence"/>
</dbReference>
<comment type="caution">
    <text evidence="2">The sequence shown here is derived from an EMBL/GenBank/DDBJ whole genome shotgun (WGS) entry which is preliminary data.</text>
</comment>
<organism evidence="2 3">
    <name type="scientific">Trichinella pseudospiralis</name>
    <name type="common">Parasitic roundworm</name>
    <dbReference type="NCBI Taxonomy" id="6337"/>
    <lineage>
        <taxon>Eukaryota</taxon>
        <taxon>Metazoa</taxon>
        <taxon>Ecdysozoa</taxon>
        <taxon>Nematoda</taxon>
        <taxon>Enoplea</taxon>
        <taxon>Dorylaimia</taxon>
        <taxon>Trichinellida</taxon>
        <taxon>Trichinellidae</taxon>
        <taxon>Trichinella</taxon>
    </lineage>
</organism>
<dbReference type="EMBL" id="JYDR01002334">
    <property type="protein sequence ID" value="KRY62376.1"/>
    <property type="molecule type" value="Genomic_DNA"/>
</dbReference>
<gene>
    <name evidence="2" type="ORF">T4A_898</name>
</gene>
<name>A0A0V1DM32_TRIPS</name>
<sequence>MDGVDLAHRMELRVQAQRTWRRGWLRAGKRRKWVCRLNRVAMKNAEPKRVEQRWCVEKSRRNASPPARQREHYAKYGYGRSNRGLEQTSRRYTCSRRL</sequence>
<evidence type="ECO:0000256" key="1">
    <source>
        <dbReference type="SAM" id="MobiDB-lite"/>
    </source>
</evidence>
<protein>
    <submittedName>
        <fullName evidence="2">Uncharacterized protein</fullName>
    </submittedName>
</protein>
<reference evidence="2 3" key="1">
    <citation type="submission" date="2015-01" db="EMBL/GenBank/DDBJ databases">
        <title>Evolution of Trichinella species and genotypes.</title>
        <authorList>
            <person name="Korhonen P.K."/>
            <person name="Edoardo P."/>
            <person name="Giuseppe L.R."/>
            <person name="Gasser R.B."/>
        </authorList>
    </citation>
    <scope>NUCLEOTIDE SEQUENCE [LARGE SCALE GENOMIC DNA]</scope>
    <source>
        <strain evidence="2">ISS13</strain>
    </source>
</reference>
<evidence type="ECO:0000313" key="3">
    <source>
        <dbReference type="Proteomes" id="UP000054632"/>
    </source>
</evidence>
<proteinExistence type="predicted"/>
<evidence type="ECO:0000313" key="2">
    <source>
        <dbReference type="EMBL" id="KRY62376.1"/>
    </source>
</evidence>
<accession>A0A0V1DM32</accession>